<proteinExistence type="predicted"/>
<dbReference type="InterPro" id="IPR050273">
    <property type="entry name" value="GppA/Ppx_hydrolase"/>
</dbReference>
<sequence length="318" mass="33630">MTRVAAYDCGTNSLRLLVADITGDRITELARETTIVRLGQGIDATGEFAPEALARTFAACEEYAAIVGPLAPEAQRFVATSASRDAGNREEFFTGVRERLGLDAEVITGREEAELSYLGAVSGVADASTTAPYLVMDLGGGSTELVLGTDTVEQAFSMDIGSVRLTERHLRSDPPTEGEVAAALADIDAAFAEAEQHVDVSRARTFVGVAGTITTITAAALDLPAYDREAIHGAELTAEQTADTTQRLLGMTSEERVGLPYMHPGRADVMGAGALIYARLVERIGRRVRDAGGELRILTSETDILDGIALGRARDAQA</sequence>
<dbReference type="Gene3D" id="3.30.420.40">
    <property type="match status" value="1"/>
</dbReference>
<feature type="domain" description="Ppx/GppA phosphatase N-terminal" evidence="1">
    <location>
        <begin position="18"/>
        <end position="284"/>
    </location>
</feature>
<dbReference type="InterPro" id="IPR003695">
    <property type="entry name" value="Ppx_GppA_N"/>
</dbReference>
<evidence type="ECO:0000313" key="3">
    <source>
        <dbReference type="Proteomes" id="UP001500642"/>
    </source>
</evidence>
<keyword evidence="3" id="KW-1185">Reference proteome</keyword>
<evidence type="ECO:0000259" key="1">
    <source>
        <dbReference type="Pfam" id="PF02541"/>
    </source>
</evidence>
<dbReference type="RefSeq" id="WP_295688125.1">
    <property type="nucleotide sequence ID" value="NZ_BAABGL010000017.1"/>
</dbReference>
<dbReference type="Pfam" id="PF02541">
    <property type="entry name" value="Ppx-GppA"/>
    <property type="match status" value="1"/>
</dbReference>
<comment type="caution">
    <text evidence="2">The sequence shown here is derived from an EMBL/GenBank/DDBJ whole genome shotgun (WGS) entry which is preliminary data.</text>
</comment>
<dbReference type="Gene3D" id="3.30.420.150">
    <property type="entry name" value="Exopolyphosphatase. Domain 2"/>
    <property type="match status" value="1"/>
</dbReference>
<dbReference type="InterPro" id="IPR043129">
    <property type="entry name" value="ATPase_NBD"/>
</dbReference>
<dbReference type="PANTHER" id="PTHR30005:SF13">
    <property type="entry name" value="EXOPOLYPHOSPHATASE 2"/>
    <property type="match status" value="1"/>
</dbReference>
<gene>
    <name evidence="2" type="ORF">GCM10023167_21800</name>
</gene>
<evidence type="ECO:0000313" key="2">
    <source>
        <dbReference type="EMBL" id="GAA4393114.1"/>
    </source>
</evidence>
<protein>
    <submittedName>
        <fullName evidence="2">Ppx/GppA phosphatase family protein</fullName>
    </submittedName>
</protein>
<name>A0ABP8JN99_9MICO</name>
<reference evidence="3" key="1">
    <citation type="journal article" date="2019" name="Int. J. Syst. Evol. Microbiol.">
        <title>The Global Catalogue of Microorganisms (GCM) 10K type strain sequencing project: providing services to taxonomists for standard genome sequencing and annotation.</title>
        <authorList>
            <consortium name="The Broad Institute Genomics Platform"/>
            <consortium name="The Broad Institute Genome Sequencing Center for Infectious Disease"/>
            <person name="Wu L."/>
            <person name="Ma J."/>
        </authorList>
    </citation>
    <scope>NUCLEOTIDE SEQUENCE [LARGE SCALE GENOMIC DNA]</scope>
    <source>
        <strain evidence="3">JCM 17808</strain>
    </source>
</reference>
<dbReference type="SUPFAM" id="SSF53067">
    <property type="entry name" value="Actin-like ATPase domain"/>
    <property type="match status" value="2"/>
</dbReference>
<dbReference type="Proteomes" id="UP001500642">
    <property type="component" value="Unassembled WGS sequence"/>
</dbReference>
<organism evidence="2 3">
    <name type="scientific">Brevibacterium pityocampae</name>
    <dbReference type="NCBI Taxonomy" id="506594"/>
    <lineage>
        <taxon>Bacteria</taxon>
        <taxon>Bacillati</taxon>
        <taxon>Actinomycetota</taxon>
        <taxon>Actinomycetes</taxon>
        <taxon>Micrococcales</taxon>
        <taxon>Brevibacteriaceae</taxon>
        <taxon>Brevibacterium</taxon>
    </lineage>
</organism>
<dbReference type="EMBL" id="BAABGL010000017">
    <property type="protein sequence ID" value="GAA4393114.1"/>
    <property type="molecule type" value="Genomic_DNA"/>
</dbReference>
<dbReference type="PANTHER" id="PTHR30005">
    <property type="entry name" value="EXOPOLYPHOSPHATASE"/>
    <property type="match status" value="1"/>
</dbReference>
<accession>A0ABP8JN99</accession>